<dbReference type="InterPro" id="IPR010998">
    <property type="entry name" value="Integrase_recombinase_N"/>
</dbReference>
<sequence>MSIEPFLQYLQYEKNYSIHTIEAYKHDLQQFQNFVCGDATFEPRKIDALAVRQWMVSLMAEDYSPRSVNRKLSSLKSFFLYLYRKKQIEANPMKKVSGPKTKKPLPYFVKDQAMHHLLTDVEASDCSFESERNKAIIDVFYTTGMRCAELAGLKNEDVDFGAQLIKVTGKRNKQRLIPFAIPLKETLQNYIAVRDEEIQAIEEKSFFVRKDGRPLNNNMIYHIVKKQLAEVPNLSKRSPHVLRHTFATSMLNNGADLNAVKELLGHASLSSTEVYTHTTFEELKKTYQQAHPRA</sequence>
<evidence type="ECO:0000256" key="6">
    <source>
        <dbReference type="ARBA" id="ARBA00023125"/>
    </source>
</evidence>
<comment type="caution">
    <text evidence="12">The sequence shown here is derived from an EMBL/GenBank/DDBJ whole genome shotgun (WGS) entry which is preliminary data.</text>
</comment>
<evidence type="ECO:0000313" key="12">
    <source>
        <dbReference type="EMBL" id="KAA6303782.1"/>
    </source>
</evidence>
<dbReference type="PROSITE" id="PS51898">
    <property type="entry name" value="TYR_RECOMBINASE"/>
    <property type="match status" value="1"/>
</dbReference>
<comment type="similarity">
    <text evidence="9">Belongs to the 'phage' integrase family. XerC subfamily.</text>
</comment>
<feature type="active site" evidence="9">
    <location>
        <position position="240"/>
    </location>
</feature>
<dbReference type="InterPro" id="IPR023009">
    <property type="entry name" value="Tyrosine_recombinase_XerC/XerD"/>
</dbReference>
<accession>A0A5M8P650</accession>
<name>A0A5M8P650_9BACT</name>
<proteinExistence type="inferred from homology"/>
<gene>
    <name evidence="9" type="primary">xerC</name>
    <name evidence="12" type="ORF">EZS26_000333</name>
</gene>
<keyword evidence="7 9" id="KW-0233">DNA recombination</keyword>
<feature type="active site" evidence="9">
    <location>
        <position position="266"/>
    </location>
</feature>
<dbReference type="PANTHER" id="PTHR30349:SF77">
    <property type="entry name" value="TYROSINE RECOMBINASE XERC"/>
    <property type="match status" value="1"/>
</dbReference>
<dbReference type="Pfam" id="PF02899">
    <property type="entry name" value="Phage_int_SAM_1"/>
    <property type="match status" value="1"/>
</dbReference>
<evidence type="ECO:0000259" key="10">
    <source>
        <dbReference type="PROSITE" id="PS51898"/>
    </source>
</evidence>
<dbReference type="PROSITE" id="PS51900">
    <property type="entry name" value="CB"/>
    <property type="match status" value="1"/>
</dbReference>
<dbReference type="InterPro" id="IPR050090">
    <property type="entry name" value="Tyrosine_recombinase_XerCD"/>
</dbReference>
<feature type="active site" evidence="9">
    <location>
        <position position="243"/>
    </location>
</feature>
<dbReference type="EMBL" id="SNRX01000001">
    <property type="protein sequence ID" value="KAA6303782.1"/>
    <property type="molecule type" value="Genomic_DNA"/>
</dbReference>
<evidence type="ECO:0000256" key="5">
    <source>
        <dbReference type="ARBA" id="ARBA00022908"/>
    </source>
</evidence>
<comment type="subunit">
    <text evidence="9">Forms a cyclic heterotetrameric complex composed of two molecules of XerC and two molecules of XerD.</text>
</comment>
<evidence type="ECO:0000256" key="4">
    <source>
        <dbReference type="ARBA" id="ARBA00022829"/>
    </source>
</evidence>
<feature type="domain" description="Core-binding (CB)" evidence="11">
    <location>
        <begin position="1"/>
        <end position="83"/>
    </location>
</feature>
<dbReference type="GO" id="GO:0007059">
    <property type="term" value="P:chromosome segregation"/>
    <property type="evidence" value="ECO:0007669"/>
    <property type="project" value="UniProtKB-UniRule"/>
</dbReference>
<dbReference type="InterPro" id="IPR002104">
    <property type="entry name" value="Integrase_catalytic"/>
</dbReference>
<evidence type="ECO:0000256" key="3">
    <source>
        <dbReference type="ARBA" id="ARBA00022618"/>
    </source>
</evidence>
<organism evidence="12 13">
    <name type="scientific">Candidatus Ordinivivax streblomastigis</name>
    <dbReference type="NCBI Taxonomy" id="2540710"/>
    <lineage>
        <taxon>Bacteria</taxon>
        <taxon>Pseudomonadati</taxon>
        <taxon>Bacteroidota</taxon>
        <taxon>Bacteroidia</taxon>
        <taxon>Bacteroidales</taxon>
        <taxon>Candidatus Ordinivivax</taxon>
    </lineage>
</organism>
<keyword evidence="5 9" id="KW-0229">DNA integration</keyword>
<feature type="active site" evidence="9">
    <location>
        <position position="146"/>
    </location>
</feature>
<keyword evidence="4 9" id="KW-0159">Chromosome partition</keyword>
<dbReference type="GO" id="GO:0009037">
    <property type="term" value="F:tyrosine-based site-specific recombinase activity"/>
    <property type="evidence" value="ECO:0007669"/>
    <property type="project" value="UniProtKB-UniRule"/>
</dbReference>
<evidence type="ECO:0000256" key="1">
    <source>
        <dbReference type="ARBA" id="ARBA00004496"/>
    </source>
</evidence>
<evidence type="ECO:0000259" key="11">
    <source>
        <dbReference type="PROSITE" id="PS51900"/>
    </source>
</evidence>
<dbReference type="AlphaFoldDB" id="A0A5M8P650"/>
<dbReference type="InterPro" id="IPR044068">
    <property type="entry name" value="CB"/>
</dbReference>
<dbReference type="Proteomes" id="UP000324575">
    <property type="component" value="Unassembled WGS sequence"/>
</dbReference>
<keyword evidence="8 9" id="KW-0131">Cell cycle</keyword>
<protein>
    <recommendedName>
        <fullName evidence="9">Tyrosine recombinase XerC</fullName>
    </recommendedName>
</protein>
<dbReference type="PANTHER" id="PTHR30349">
    <property type="entry name" value="PHAGE INTEGRASE-RELATED"/>
    <property type="match status" value="1"/>
</dbReference>
<evidence type="ECO:0000256" key="8">
    <source>
        <dbReference type="ARBA" id="ARBA00023306"/>
    </source>
</evidence>
<keyword evidence="3 9" id="KW-0132">Cell division</keyword>
<evidence type="ECO:0000313" key="13">
    <source>
        <dbReference type="Proteomes" id="UP000324575"/>
    </source>
</evidence>
<dbReference type="Pfam" id="PF00589">
    <property type="entry name" value="Phage_integrase"/>
    <property type="match status" value="1"/>
</dbReference>
<dbReference type="GO" id="GO:0051301">
    <property type="term" value="P:cell division"/>
    <property type="evidence" value="ECO:0007669"/>
    <property type="project" value="UniProtKB-KW"/>
</dbReference>
<feature type="active site" description="O-(3'-phospho-DNA)-tyrosine intermediate" evidence="9">
    <location>
        <position position="275"/>
    </location>
</feature>
<dbReference type="Gene3D" id="1.10.150.130">
    <property type="match status" value="1"/>
</dbReference>
<dbReference type="GO" id="GO:0006313">
    <property type="term" value="P:DNA transposition"/>
    <property type="evidence" value="ECO:0007669"/>
    <property type="project" value="UniProtKB-UniRule"/>
</dbReference>
<dbReference type="Gene3D" id="1.10.443.10">
    <property type="entry name" value="Intergrase catalytic core"/>
    <property type="match status" value="1"/>
</dbReference>
<evidence type="ECO:0000256" key="7">
    <source>
        <dbReference type="ARBA" id="ARBA00023172"/>
    </source>
</evidence>
<feature type="domain" description="Tyr recombinase" evidence="10">
    <location>
        <begin position="104"/>
        <end position="288"/>
    </location>
</feature>
<evidence type="ECO:0000256" key="2">
    <source>
        <dbReference type="ARBA" id="ARBA00022490"/>
    </source>
</evidence>
<dbReference type="GO" id="GO:0003677">
    <property type="term" value="F:DNA binding"/>
    <property type="evidence" value="ECO:0007669"/>
    <property type="project" value="UniProtKB-UniRule"/>
</dbReference>
<dbReference type="InterPro" id="IPR004107">
    <property type="entry name" value="Integrase_SAM-like_N"/>
</dbReference>
<keyword evidence="2 9" id="KW-0963">Cytoplasm</keyword>
<comment type="subcellular location">
    <subcellularLocation>
        <location evidence="1 9">Cytoplasm</location>
    </subcellularLocation>
</comment>
<feature type="active site" evidence="9">
    <location>
        <position position="170"/>
    </location>
</feature>
<comment type="function">
    <text evidence="9">Site-specific tyrosine recombinase, which acts by catalyzing the cutting and rejoining of the recombining DNA molecules. The XerC-XerD complex is essential to convert dimers of the bacterial chromosome into monomers to permit their segregation at cell division. It also contributes to the segregational stability of plasmids.</text>
</comment>
<reference evidence="12 13" key="1">
    <citation type="submission" date="2019-03" db="EMBL/GenBank/DDBJ databases">
        <title>Single cell metagenomics reveals metabolic interactions within the superorganism composed of flagellate Streblomastix strix and complex community of Bacteroidetes bacteria on its surface.</title>
        <authorList>
            <person name="Treitli S.C."/>
            <person name="Kolisko M."/>
            <person name="Husnik F."/>
            <person name="Keeling P."/>
            <person name="Hampl V."/>
        </authorList>
    </citation>
    <scope>NUCLEOTIDE SEQUENCE [LARGE SCALE GENOMIC DNA]</scope>
    <source>
        <strain evidence="12">St1</strain>
    </source>
</reference>
<dbReference type="GO" id="GO:0005737">
    <property type="term" value="C:cytoplasm"/>
    <property type="evidence" value="ECO:0007669"/>
    <property type="project" value="UniProtKB-SubCell"/>
</dbReference>
<dbReference type="SUPFAM" id="SSF56349">
    <property type="entry name" value="DNA breaking-rejoining enzymes"/>
    <property type="match status" value="1"/>
</dbReference>
<keyword evidence="6 9" id="KW-0238">DNA-binding</keyword>
<evidence type="ECO:0000256" key="9">
    <source>
        <dbReference type="HAMAP-Rule" id="MF_01808"/>
    </source>
</evidence>
<dbReference type="InterPro" id="IPR013762">
    <property type="entry name" value="Integrase-like_cat_sf"/>
</dbReference>
<dbReference type="HAMAP" id="MF_01808">
    <property type="entry name" value="Recomb_XerC_XerD"/>
    <property type="match status" value="1"/>
</dbReference>
<dbReference type="InterPro" id="IPR011010">
    <property type="entry name" value="DNA_brk_join_enz"/>
</dbReference>